<keyword evidence="7" id="KW-0611">Plant defense</keyword>
<evidence type="ECO:0000256" key="7">
    <source>
        <dbReference type="ARBA" id="ARBA00022821"/>
    </source>
</evidence>
<feature type="chain" id="PRO_5002251668" description="Knottin scorpion toxin-like domain-containing protein" evidence="8">
    <location>
        <begin position="23"/>
        <end position="118"/>
    </location>
</feature>
<dbReference type="InterPro" id="IPR022618">
    <property type="entry name" value="Defensin-like_20-28"/>
</dbReference>
<evidence type="ECO:0000256" key="8">
    <source>
        <dbReference type="SAM" id="SignalP"/>
    </source>
</evidence>
<evidence type="ECO:0000256" key="4">
    <source>
        <dbReference type="ARBA" id="ARBA00022529"/>
    </source>
</evidence>
<feature type="signal peptide" evidence="8">
    <location>
        <begin position="1"/>
        <end position="22"/>
    </location>
</feature>
<keyword evidence="3" id="KW-0964">Secreted</keyword>
<dbReference type="AlphaFoldDB" id="A0A0D2SC69"/>
<keyword evidence="4" id="KW-0929">Antimicrobial</keyword>
<name>A0A0D2SC69_GOSRA</name>
<evidence type="ECO:0000256" key="6">
    <source>
        <dbReference type="ARBA" id="ARBA00022729"/>
    </source>
</evidence>
<dbReference type="GO" id="GO:0031640">
    <property type="term" value="P:killing of cells of another organism"/>
    <property type="evidence" value="ECO:0007669"/>
    <property type="project" value="UniProtKB-KW"/>
</dbReference>
<evidence type="ECO:0008006" key="11">
    <source>
        <dbReference type="Google" id="ProtNLM"/>
    </source>
</evidence>
<keyword evidence="10" id="KW-1185">Reference proteome</keyword>
<reference evidence="9 10" key="1">
    <citation type="journal article" date="2012" name="Nature">
        <title>Repeated polyploidization of Gossypium genomes and the evolution of spinnable cotton fibres.</title>
        <authorList>
            <person name="Paterson A.H."/>
            <person name="Wendel J.F."/>
            <person name="Gundlach H."/>
            <person name="Guo H."/>
            <person name="Jenkins J."/>
            <person name="Jin D."/>
            <person name="Llewellyn D."/>
            <person name="Showmaker K.C."/>
            <person name="Shu S."/>
            <person name="Udall J."/>
            <person name="Yoo M.J."/>
            <person name="Byers R."/>
            <person name="Chen W."/>
            <person name="Doron-Faigenboim A."/>
            <person name="Duke M.V."/>
            <person name="Gong L."/>
            <person name="Grimwood J."/>
            <person name="Grover C."/>
            <person name="Grupp K."/>
            <person name="Hu G."/>
            <person name="Lee T.H."/>
            <person name="Li J."/>
            <person name="Lin L."/>
            <person name="Liu T."/>
            <person name="Marler B.S."/>
            <person name="Page J.T."/>
            <person name="Roberts A.W."/>
            <person name="Romanel E."/>
            <person name="Sanders W.S."/>
            <person name="Szadkowski E."/>
            <person name="Tan X."/>
            <person name="Tang H."/>
            <person name="Xu C."/>
            <person name="Wang J."/>
            <person name="Wang Z."/>
            <person name="Zhang D."/>
            <person name="Zhang L."/>
            <person name="Ashrafi H."/>
            <person name="Bedon F."/>
            <person name="Bowers J.E."/>
            <person name="Brubaker C.L."/>
            <person name="Chee P.W."/>
            <person name="Das S."/>
            <person name="Gingle A.R."/>
            <person name="Haigler C.H."/>
            <person name="Harker D."/>
            <person name="Hoffmann L.V."/>
            <person name="Hovav R."/>
            <person name="Jones D.C."/>
            <person name="Lemke C."/>
            <person name="Mansoor S."/>
            <person name="ur Rahman M."/>
            <person name="Rainville L.N."/>
            <person name="Rambani A."/>
            <person name="Reddy U.K."/>
            <person name="Rong J.K."/>
            <person name="Saranga Y."/>
            <person name="Scheffler B.E."/>
            <person name="Scheffler J.A."/>
            <person name="Stelly D.M."/>
            <person name="Triplett B.A."/>
            <person name="Van Deynze A."/>
            <person name="Vaslin M.F."/>
            <person name="Waghmare V.N."/>
            <person name="Walford S.A."/>
            <person name="Wright R.J."/>
            <person name="Zaki E.A."/>
            <person name="Zhang T."/>
            <person name="Dennis E.S."/>
            <person name="Mayer K.F."/>
            <person name="Peterson D.G."/>
            <person name="Rokhsar D.S."/>
            <person name="Wang X."/>
            <person name="Schmutz J."/>
        </authorList>
    </citation>
    <scope>NUCLEOTIDE SEQUENCE [LARGE SCALE GENOMIC DNA]</scope>
</reference>
<dbReference type="Proteomes" id="UP000032304">
    <property type="component" value="Chromosome 5"/>
</dbReference>
<dbReference type="PANTHER" id="PTHR34453:SF3">
    <property type="entry name" value="DEFENSIN-LIKE (DEFL) FAMILY PROTEIN-RELATED"/>
    <property type="match status" value="1"/>
</dbReference>
<evidence type="ECO:0000256" key="1">
    <source>
        <dbReference type="ARBA" id="ARBA00004613"/>
    </source>
</evidence>
<dbReference type="Pfam" id="PF10868">
    <property type="entry name" value="Defensin_like"/>
    <property type="match status" value="1"/>
</dbReference>
<evidence type="ECO:0000313" key="9">
    <source>
        <dbReference type="EMBL" id="KJB28845.1"/>
    </source>
</evidence>
<dbReference type="PANTHER" id="PTHR34453">
    <property type="entry name" value="DEFENSIN-LIKE (DEFL) FAMILY PROTEIN-RELATED"/>
    <property type="match status" value="1"/>
</dbReference>
<protein>
    <recommendedName>
        <fullName evidence="11">Knottin scorpion toxin-like domain-containing protein</fullName>
    </recommendedName>
</protein>
<accession>A0A0D2SC69</accession>
<evidence type="ECO:0000313" key="10">
    <source>
        <dbReference type="Proteomes" id="UP000032304"/>
    </source>
</evidence>
<evidence type="ECO:0000256" key="5">
    <source>
        <dbReference type="ARBA" id="ARBA00022577"/>
    </source>
</evidence>
<keyword evidence="6 8" id="KW-0732">Signal</keyword>
<keyword evidence="5" id="KW-0295">Fungicide</keyword>
<comment type="subcellular location">
    <subcellularLocation>
        <location evidence="1">Secreted</location>
    </subcellularLocation>
</comment>
<dbReference type="GO" id="GO:0050832">
    <property type="term" value="P:defense response to fungus"/>
    <property type="evidence" value="ECO:0007669"/>
    <property type="project" value="UniProtKB-KW"/>
</dbReference>
<organism evidence="9 10">
    <name type="scientific">Gossypium raimondii</name>
    <name type="common">Peruvian cotton</name>
    <name type="synonym">Gossypium klotzschianum subsp. raimondii</name>
    <dbReference type="NCBI Taxonomy" id="29730"/>
    <lineage>
        <taxon>Eukaryota</taxon>
        <taxon>Viridiplantae</taxon>
        <taxon>Streptophyta</taxon>
        <taxon>Embryophyta</taxon>
        <taxon>Tracheophyta</taxon>
        <taxon>Spermatophyta</taxon>
        <taxon>Magnoliopsida</taxon>
        <taxon>eudicotyledons</taxon>
        <taxon>Gunneridae</taxon>
        <taxon>Pentapetalae</taxon>
        <taxon>rosids</taxon>
        <taxon>malvids</taxon>
        <taxon>Malvales</taxon>
        <taxon>Malvaceae</taxon>
        <taxon>Malvoideae</taxon>
        <taxon>Gossypium</taxon>
    </lineage>
</organism>
<evidence type="ECO:0000256" key="3">
    <source>
        <dbReference type="ARBA" id="ARBA00022525"/>
    </source>
</evidence>
<dbReference type="EMBL" id="CM001744">
    <property type="protein sequence ID" value="KJB28845.1"/>
    <property type="molecule type" value="Genomic_DNA"/>
</dbReference>
<sequence>MTILKLFFPFLMLQIYLTLVMSDMQIYIDSPITDQNSPFYNDINSAGPIYVDGGEPVAKPDAKSKCCNNHPKLGKCNPGEDDNPDKEGKCWNYCIADCERGGICKGMSGGHHECYCAC</sequence>
<dbReference type="GO" id="GO:0005576">
    <property type="term" value="C:extracellular region"/>
    <property type="evidence" value="ECO:0007669"/>
    <property type="project" value="UniProtKB-SubCell"/>
</dbReference>
<evidence type="ECO:0000256" key="2">
    <source>
        <dbReference type="ARBA" id="ARBA00006722"/>
    </source>
</evidence>
<proteinExistence type="inferred from homology"/>
<dbReference type="OMA" id="CIADCER"/>
<gene>
    <name evidence="9" type="ORF">B456_005G072400</name>
</gene>
<dbReference type="Gramene" id="KJB28845">
    <property type="protein sequence ID" value="KJB28845"/>
    <property type="gene ID" value="B456_005G072400"/>
</dbReference>
<comment type="similarity">
    <text evidence="2">Belongs to the DEFL family.</text>
</comment>